<feature type="transmembrane region" description="Helical" evidence="6">
    <location>
        <begin position="440"/>
        <end position="464"/>
    </location>
</feature>
<sequence>MGCIIGSLACCCGSAACSLCCAACPSCKNSTATRIAYSLLLIMGTIVASIFLAPGLQTELEKIPALCKDLKIDTINVNIQDAYLKCSDLVGYLSVYRICFAMTGFFVLFCIIMINVKTSKDPRSGIQNGFWAIKVLVLIAICVGAFFIPRGEFGIAWMYVGLAGAFLFIIIQLILLIDFAHGWAESWVEKYEETEAKCYYFGLLFFTFLFYAVSITAVILFYIYYASGENCGLHKFFVSFNLILSVAVSVIAILPKIQDVNPRSGLLQSSIITGYIMYLTWSAMSNNPDKTCNPNIENIIVPKNGTSSTTSDNYVKANNFDWQSLLALLMWILAVLYSSIRTSSHSQVGKLTMSEKTVLQSDSGDAPLVDADSYRGASDSGDEEKGKQHVWDNEEEAVAYSYSFFHFMLALASLYVMMTLTNWYSPSSDFKSLNANMPSVWVKIVSSWVCVALYVWTLVAPMVLRNREFS</sequence>
<feature type="transmembrane region" description="Helical" evidence="6">
    <location>
        <begin position="198"/>
        <end position="224"/>
    </location>
</feature>
<evidence type="ECO:0000256" key="3">
    <source>
        <dbReference type="ARBA" id="ARBA00022692"/>
    </source>
</evidence>
<dbReference type="OrthoDB" id="5963193at2759"/>
<keyword evidence="3 6" id="KW-0812">Transmembrane</keyword>
<evidence type="ECO:0000256" key="5">
    <source>
        <dbReference type="ARBA" id="ARBA00023136"/>
    </source>
</evidence>
<gene>
    <name evidence="8" type="primary">LOC111135589</name>
</gene>
<evidence type="ECO:0000256" key="1">
    <source>
        <dbReference type="ARBA" id="ARBA00004141"/>
    </source>
</evidence>
<keyword evidence="4 6" id="KW-1133">Transmembrane helix</keyword>
<comment type="similarity">
    <text evidence="2">Belongs to the TDE1 family.</text>
</comment>
<feature type="transmembrane region" description="Helical" evidence="6">
    <location>
        <begin position="236"/>
        <end position="254"/>
    </location>
</feature>
<evidence type="ECO:0000313" key="8">
    <source>
        <dbReference type="RefSeq" id="XP_022341502.1"/>
    </source>
</evidence>
<evidence type="ECO:0000256" key="4">
    <source>
        <dbReference type="ARBA" id="ARBA00022989"/>
    </source>
</evidence>
<evidence type="ECO:0000313" key="7">
    <source>
        <dbReference type="Proteomes" id="UP000694844"/>
    </source>
</evidence>
<feature type="transmembrane region" description="Helical" evidence="6">
    <location>
        <begin position="128"/>
        <end position="148"/>
    </location>
</feature>
<dbReference type="AlphaFoldDB" id="A0A8B8ENL3"/>
<protein>
    <submittedName>
        <fullName evidence="8">Serine incorporator 1-like isoform X1</fullName>
    </submittedName>
</protein>
<keyword evidence="5 6" id="KW-0472">Membrane</keyword>
<evidence type="ECO:0000256" key="2">
    <source>
        <dbReference type="ARBA" id="ARBA00006665"/>
    </source>
</evidence>
<dbReference type="GO" id="GO:0016020">
    <property type="term" value="C:membrane"/>
    <property type="evidence" value="ECO:0007669"/>
    <property type="project" value="UniProtKB-SubCell"/>
</dbReference>
<dbReference type="PANTHER" id="PTHR10383">
    <property type="entry name" value="SERINE INCORPORATOR"/>
    <property type="match status" value="1"/>
</dbReference>
<reference evidence="7" key="1">
    <citation type="submission" date="2024-06" db="UniProtKB">
        <authorList>
            <consortium name="RefSeq"/>
        </authorList>
    </citation>
    <scope>NUCLEOTIDE SEQUENCE [LARGE SCALE GENOMIC DNA]</scope>
</reference>
<comment type="subcellular location">
    <subcellularLocation>
        <location evidence="1">Membrane</location>
        <topology evidence="1">Multi-pass membrane protein</topology>
    </subcellularLocation>
</comment>
<feature type="transmembrane region" description="Helical" evidence="6">
    <location>
        <begin position="266"/>
        <end position="284"/>
    </location>
</feature>
<feature type="transmembrane region" description="Helical" evidence="6">
    <location>
        <begin position="35"/>
        <end position="56"/>
    </location>
</feature>
<keyword evidence="7" id="KW-1185">Reference proteome</keyword>
<proteinExistence type="inferred from homology"/>
<name>A0A8B8ENL3_CRAVI</name>
<reference evidence="8" key="2">
    <citation type="submission" date="2025-08" db="UniProtKB">
        <authorList>
            <consortium name="RefSeq"/>
        </authorList>
    </citation>
    <scope>IDENTIFICATION</scope>
    <source>
        <tissue evidence="8">Whole sample</tissue>
    </source>
</reference>
<dbReference type="KEGG" id="cvn:111135589"/>
<feature type="transmembrane region" description="Helical" evidence="6">
    <location>
        <begin position="95"/>
        <end position="116"/>
    </location>
</feature>
<accession>A0A8B8ENL3</accession>
<dbReference type="Pfam" id="PF03348">
    <property type="entry name" value="Serinc"/>
    <property type="match status" value="1"/>
</dbReference>
<feature type="transmembrane region" description="Helical" evidence="6">
    <location>
        <begin position="322"/>
        <end position="340"/>
    </location>
</feature>
<organism evidence="7 8">
    <name type="scientific">Crassostrea virginica</name>
    <name type="common">Eastern oyster</name>
    <dbReference type="NCBI Taxonomy" id="6565"/>
    <lineage>
        <taxon>Eukaryota</taxon>
        <taxon>Metazoa</taxon>
        <taxon>Spiralia</taxon>
        <taxon>Lophotrochozoa</taxon>
        <taxon>Mollusca</taxon>
        <taxon>Bivalvia</taxon>
        <taxon>Autobranchia</taxon>
        <taxon>Pteriomorphia</taxon>
        <taxon>Ostreida</taxon>
        <taxon>Ostreoidea</taxon>
        <taxon>Ostreidae</taxon>
        <taxon>Crassostrea</taxon>
    </lineage>
</organism>
<dbReference type="InterPro" id="IPR005016">
    <property type="entry name" value="TDE1/TMS"/>
</dbReference>
<dbReference type="PANTHER" id="PTHR10383:SF9">
    <property type="entry name" value="SERINE INCORPORATOR, ISOFORM F"/>
    <property type="match status" value="1"/>
</dbReference>
<feature type="transmembrane region" description="Helical" evidence="6">
    <location>
        <begin position="397"/>
        <end position="420"/>
    </location>
</feature>
<dbReference type="GeneID" id="111135589"/>
<feature type="transmembrane region" description="Helical" evidence="6">
    <location>
        <begin position="154"/>
        <end position="177"/>
    </location>
</feature>
<evidence type="ECO:0000256" key="6">
    <source>
        <dbReference type="SAM" id="Phobius"/>
    </source>
</evidence>
<dbReference type="Proteomes" id="UP000694844">
    <property type="component" value="Chromosome 1"/>
</dbReference>
<dbReference type="RefSeq" id="XP_022341502.1">
    <property type="nucleotide sequence ID" value="XM_022485794.1"/>
</dbReference>